<dbReference type="Proteomes" id="UP000295706">
    <property type="component" value="Unassembled WGS sequence"/>
</dbReference>
<reference evidence="1 2" key="1">
    <citation type="submission" date="2019-02" db="EMBL/GenBank/DDBJ databases">
        <title>Arundinibacter roseus gen. nov., sp. nov., a new member of the family Cytophagaceae.</title>
        <authorList>
            <person name="Szuroczki S."/>
            <person name="Khayer B."/>
            <person name="Sproer C."/>
            <person name="Toumi M."/>
            <person name="Szabo A."/>
            <person name="Felfoldi T."/>
            <person name="Schumann P."/>
            <person name="Toth E."/>
        </authorList>
    </citation>
    <scope>NUCLEOTIDE SEQUENCE [LARGE SCALE GENOMIC DNA]</scope>
    <source>
        <strain evidence="1 2">DMA-k-7a</strain>
    </source>
</reference>
<dbReference type="AlphaFoldDB" id="A0A4R4KLC8"/>
<dbReference type="EMBL" id="SMJU01000001">
    <property type="protein sequence ID" value="TDB69167.1"/>
    <property type="molecule type" value="Genomic_DNA"/>
</dbReference>
<comment type="caution">
    <text evidence="1">The sequence shown here is derived from an EMBL/GenBank/DDBJ whole genome shotgun (WGS) entry which is preliminary data.</text>
</comment>
<evidence type="ECO:0000313" key="2">
    <source>
        <dbReference type="Proteomes" id="UP000295706"/>
    </source>
</evidence>
<organism evidence="1 2">
    <name type="scientific">Arundinibacter roseus</name>
    <dbReference type="NCBI Taxonomy" id="2070510"/>
    <lineage>
        <taxon>Bacteria</taxon>
        <taxon>Pseudomonadati</taxon>
        <taxon>Bacteroidota</taxon>
        <taxon>Cytophagia</taxon>
        <taxon>Cytophagales</taxon>
        <taxon>Spirosomataceae</taxon>
        <taxon>Arundinibacter</taxon>
    </lineage>
</organism>
<accession>A0A4R4KLC8</accession>
<gene>
    <name evidence="1" type="ORF">EZE20_02185</name>
</gene>
<protein>
    <submittedName>
        <fullName evidence="1">Uncharacterized protein</fullName>
    </submittedName>
</protein>
<sequence length="169" mass="18733">MKSLKLFLFIILGITIISCSKLNDITPKNFIKIDKDTYRVKTGLFEDFGYDSKYKEYNMEFALSSLNLSEINSCNGDCDAAVISLDVYGDSKILSNAIYEIDGLNQKYATVIVESVKRGRGSHDFRVTSGTVEIIGNSIPDLTIKINGLGMKGEMISAVYKGNFIKAEL</sequence>
<proteinExistence type="predicted"/>
<name>A0A4R4KLC8_9BACT</name>
<evidence type="ECO:0000313" key="1">
    <source>
        <dbReference type="EMBL" id="TDB69167.1"/>
    </source>
</evidence>
<keyword evidence="2" id="KW-1185">Reference proteome</keyword>
<dbReference type="RefSeq" id="WP_132113993.1">
    <property type="nucleotide sequence ID" value="NZ_SMJU01000001.1"/>
</dbReference>
<dbReference type="PROSITE" id="PS51257">
    <property type="entry name" value="PROKAR_LIPOPROTEIN"/>
    <property type="match status" value="1"/>
</dbReference>